<name>A0ABP8GLJ1_9BURK</name>
<reference evidence="2" key="1">
    <citation type="journal article" date="2019" name="Int. J. Syst. Evol. Microbiol.">
        <title>The Global Catalogue of Microorganisms (GCM) 10K type strain sequencing project: providing services to taxonomists for standard genome sequencing and annotation.</title>
        <authorList>
            <consortium name="The Broad Institute Genomics Platform"/>
            <consortium name="The Broad Institute Genome Sequencing Center for Infectious Disease"/>
            <person name="Wu L."/>
            <person name="Ma J."/>
        </authorList>
    </citation>
    <scope>NUCLEOTIDE SEQUENCE [LARGE SCALE GENOMIC DNA]</scope>
    <source>
        <strain evidence="2">JCM 17666</strain>
    </source>
</reference>
<sequence>MKFQEQRRRFRELLAGGRCHFAGPMHDPVSAMAASQLGFECGMLPGSIASLSVLGAPDVTVITLPELAEQARRICRATGIPLIVDADHGYGNALNVQRTVQELENAGVSAITIEDTALPRPYGQTAKTTLIPLAEGVGKMRAALAARRDPGLVIVGRTSAVAATDVADALERVLAYEAAGVDMVFLAGLKRWADLEAIAGKVSVPIMLGSVPPDFGDAERLGAAGVRVSLIGHKPYMASVKALIDTLRLLREDPRAAASVIAPAEFEQIIGKRAYAEAAASFLQ</sequence>
<dbReference type="RefSeq" id="WP_345247015.1">
    <property type="nucleotide sequence ID" value="NZ_BAABFO010000004.1"/>
</dbReference>
<accession>A0ABP8GLJ1</accession>
<evidence type="ECO:0000313" key="2">
    <source>
        <dbReference type="Proteomes" id="UP001501671"/>
    </source>
</evidence>
<dbReference type="CDD" id="cd00377">
    <property type="entry name" value="ICL_PEPM"/>
    <property type="match status" value="1"/>
</dbReference>
<keyword evidence="2" id="KW-1185">Reference proteome</keyword>
<dbReference type="InterPro" id="IPR015813">
    <property type="entry name" value="Pyrv/PenolPyrv_kinase-like_dom"/>
</dbReference>
<dbReference type="PANTHER" id="PTHR42905">
    <property type="entry name" value="PHOSPHOENOLPYRUVATE CARBOXYLASE"/>
    <property type="match status" value="1"/>
</dbReference>
<dbReference type="Proteomes" id="UP001501671">
    <property type="component" value="Unassembled WGS sequence"/>
</dbReference>
<dbReference type="InterPro" id="IPR040442">
    <property type="entry name" value="Pyrv_kinase-like_dom_sf"/>
</dbReference>
<organism evidence="1 2">
    <name type="scientific">Pigmentiphaga soli</name>
    <dbReference type="NCBI Taxonomy" id="1007095"/>
    <lineage>
        <taxon>Bacteria</taxon>
        <taxon>Pseudomonadati</taxon>
        <taxon>Pseudomonadota</taxon>
        <taxon>Betaproteobacteria</taxon>
        <taxon>Burkholderiales</taxon>
        <taxon>Alcaligenaceae</taxon>
        <taxon>Pigmentiphaga</taxon>
    </lineage>
</organism>
<proteinExistence type="predicted"/>
<evidence type="ECO:0000313" key="1">
    <source>
        <dbReference type="EMBL" id="GAA4326592.1"/>
    </source>
</evidence>
<dbReference type="GO" id="GO:0016829">
    <property type="term" value="F:lyase activity"/>
    <property type="evidence" value="ECO:0007669"/>
    <property type="project" value="UniProtKB-KW"/>
</dbReference>
<dbReference type="SUPFAM" id="SSF51621">
    <property type="entry name" value="Phosphoenolpyruvate/pyruvate domain"/>
    <property type="match status" value="1"/>
</dbReference>
<dbReference type="PANTHER" id="PTHR42905:SF3">
    <property type="entry name" value="OXALOACETATE DECARBOXYLASE"/>
    <property type="match status" value="1"/>
</dbReference>
<dbReference type="Gene3D" id="3.20.20.60">
    <property type="entry name" value="Phosphoenolpyruvate-binding domains"/>
    <property type="match status" value="1"/>
</dbReference>
<dbReference type="Pfam" id="PF13714">
    <property type="entry name" value="PEP_mutase"/>
    <property type="match status" value="1"/>
</dbReference>
<keyword evidence="1" id="KW-0456">Lyase</keyword>
<comment type="caution">
    <text evidence="1">The sequence shown here is derived from an EMBL/GenBank/DDBJ whole genome shotgun (WGS) entry which is preliminary data.</text>
</comment>
<dbReference type="InterPro" id="IPR039556">
    <property type="entry name" value="ICL/PEPM"/>
</dbReference>
<protein>
    <submittedName>
        <fullName evidence="1">Isocitrate lyase/PEP mutase family protein</fullName>
    </submittedName>
</protein>
<dbReference type="EMBL" id="BAABFO010000004">
    <property type="protein sequence ID" value="GAA4326592.1"/>
    <property type="molecule type" value="Genomic_DNA"/>
</dbReference>
<gene>
    <name evidence="1" type="ORF">GCM10023144_10240</name>
</gene>